<evidence type="ECO:0008006" key="7">
    <source>
        <dbReference type="Google" id="ProtNLM"/>
    </source>
</evidence>
<accession>A0A166XB55</accession>
<feature type="compositionally biased region" description="Low complexity" evidence="1">
    <location>
        <begin position="85"/>
        <end position="97"/>
    </location>
</feature>
<feature type="compositionally biased region" description="Basic and acidic residues" evidence="1">
    <location>
        <begin position="841"/>
        <end position="852"/>
    </location>
</feature>
<evidence type="ECO:0000259" key="3">
    <source>
        <dbReference type="Pfam" id="PF20776"/>
    </source>
</evidence>
<dbReference type="InterPro" id="IPR048401">
    <property type="entry name" value="SLS1_C"/>
</dbReference>
<dbReference type="Pfam" id="PF20778">
    <property type="entry name" value="SLS1_C"/>
    <property type="match status" value="1"/>
</dbReference>
<dbReference type="InterPro" id="IPR032741">
    <property type="entry name" value="Sls1_KH-1"/>
</dbReference>
<keyword evidence="6" id="KW-1185">Reference proteome</keyword>
<proteinExistence type="predicted"/>
<feature type="compositionally biased region" description="Polar residues" evidence="1">
    <location>
        <begin position="825"/>
        <end position="837"/>
    </location>
</feature>
<evidence type="ECO:0000256" key="1">
    <source>
        <dbReference type="SAM" id="MobiDB-lite"/>
    </source>
</evidence>
<feature type="compositionally biased region" description="Basic and acidic residues" evidence="1">
    <location>
        <begin position="813"/>
        <end position="824"/>
    </location>
</feature>
<evidence type="ECO:0000259" key="2">
    <source>
        <dbReference type="Pfam" id="PF14611"/>
    </source>
</evidence>
<feature type="domain" description="SLS1 first KH" evidence="2">
    <location>
        <begin position="313"/>
        <end position="375"/>
    </location>
</feature>
<reference evidence="5 6" key="1">
    <citation type="submission" date="2015-06" db="EMBL/GenBank/DDBJ databases">
        <title>Survival trade-offs in plant roots during colonization by closely related pathogenic and mutualistic fungi.</title>
        <authorList>
            <person name="Hacquard S."/>
            <person name="Kracher B."/>
            <person name="Hiruma K."/>
            <person name="Weinman A."/>
            <person name="Muench P."/>
            <person name="Garrido Oter R."/>
            <person name="Ver Loren van Themaat E."/>
            <person name="Dallerey J.-F."/>
            <person name="Damm U."/>
            <person name="Henrissat B."/>
            <person name="Lespinet O."/>
            <person name="Thon M."/>
            <person name="Kemen E."/>
            <person name="McHardy A.C."/>
            <person name="Schulze-Lefert P."/>
            <person name="O'Connell R.J."/>
        </authorList>
    </citation>
    <scope>NUCLEOTIDE SEQUENCE [LARGE SCALE GENOMIC DNA]</scope>
    <source>
        <strain evidence="5 6">0861</strain>
    </source>
</reference>
<dbReference type="Proteomes" id="UP000076552">
    <property type="component" value="Unassembled WGS sequence"/>
</dbReference>
<organism evidence="5 6">
    <name type="scientific">Colletotrichum tofieldiae</name>
    <dbReference type="NCBI Taxonomy" id="708197"/>
    <lineage>
        <taxon>Eukaryota</taxon>
        <taxon>Fungi</taxon>
        <taxon>Dikarya</taxon>
        <taxon>Ascomycota</taxon>
        <taxon>Pezizomycotina</taxon>
        <taxon>Sordariomycetes</taxon>
        <taxon>Hypocreomycetidae</taxon>
        <taxon>Glomerellales</taxon>
        <taxon>Glomerellaceae</taxon>
        <taxon>Colletotrichum</taxon>
        <taxon>Colletotrichum spaethianum species complex</taxon>
    </lineage>
</organism>
<feature type="domain" description="SLS1 C-terminal" evidence="4">
    <location>
        <begin position="476"/>
        <end position="773"/>
    </location>
</feature>
<comment type="caution">
    <text evidence="5">The sequence shown here is derived from an EMBL/GenBank/DDBJ whole genome shotgun (WGS) entry which is preliminary data.</text>
</comment>
<dbReference type="EMBL" id="LFIV01000015">
    <property type="protein sequence ID" value="KZL76429.1"/>
    <property type="molecule type" value="Genomic_DNA"/>
</dbReference>
<evidence type="ECO:0000259" key="4">
    <source>
        <dbReference type="Pfam" id="PF20778"/>
    </source>
</evidence>
<name>A0A166XB55_9PEZI</name>
<dbReference type="Pfam" id="PF20776">
    <property type="entry name" value="SLS1_N"/>
    <property type="match status" value="1"/>
</dbReference>
<evidence type="ECO:0000313" key="6">
    <source>
        <dbReference type="Proteomes" id="UP000076552"/>
    </source>
</evidence>
<dbReference type="InterPro" id="IPR048400">
    <property type="entry name" value="SLS1_N"/>
</dbReference>
<dbReference type="Pfam" id="PF14611">
    <property type="entry name" value="KH_SLS1_1"/>
    <property type="match status" value="1"/>
</dbReference>
<evidence type="ECO:0000313" key="5">
    <source>
        <dbReference type="EMBL" id="KZL76429.1"/>
    </source>
</evidence>
<protein>
    <recommendedName>
        <fullName evidence="7">Mitochondrial inner-membrane-bound regulator-domain-containing protein</fullName>
    </recommendedName>
</protein>
<dbReference type="GO" id="GO:0005743">
    <property type="term" value="C:mitochondrial inner membrane"/>
    <property type="evidence" value="ECO:0007669"/>
    <property type="project" value="InterPro"/>
</dbReference>
<dbReference type="STRING" id="708197.A0A166XB55"/>
<feature type="compositionally biased region" description="Polar residues" evidence="1">
    <location>
        <begin position="64"/>
        <end position="75"/>
    </location>
</feature>
<feature type="region of interest" description="Disordered" evidence="1">
    <location>
        <begin position="55"/>
        <end position="143"/>
    </location>
</feature>
<dbReference type="AlphaFoldDB" id="A0A166XB55"/>
<feature type="domain" description="SLS1 N-terminal" evidence="3">
    <location>
        <begin position="202"/>
        <end position="304"/>
    </location>
</feature>
<gene>
    <name evidence="5" type="ORF">CT0861_08046</name>
</gene>
<sequence length="872" mass="97277">MISRAVYARSVCLRCQLRLLDRPRAHSSLRPPPFRTDFLQRRLYSGDSAWNRLEAESKGKKDVSSNSNGLQSDPSTPKDEPPQAQPAAPSQSVASEQDGPSSGTEPAAASAAGKPTKREGPLVTRYYTGVDPKDRRERRRVGNRSVYLQSEQLDVNMLGEKARTIVMREMGGNYKNIRELPVEELLPQEFDIKASLDAEEKDFTLEEALANVDDIRPTDPIVSQSEFDGLLEVLVNGFTVAQLRAYLARENAKARTTPVNGKVPQYGWVQDEIPWAPFLKPEIVGSPKERLALTLMIEAWRLSIREMLDGTGFYSAKVKERVIALLERDHARLDAIREAYLDEGESIELTNQRVRITATKAKTETILKKLDEAAQLVITKYIDAAWLSNCDTRSTMLHHLGHLTNTFITYSTKTHTLRISWFKDGAVEENDVGEQLENVIQRLLYTAFHPRDTSVSLKYDPKDNTGRLIPELRGQEKLSWKSRLTQWSRYVTPVGRISPAESAFPLDASEILSRPMQRPVQDADTPWSKTYTSTVASFGRILHRNQDHFSLAAAAKAKNHIFSPTSPHPTGLTALSEALPTIPTQPIQTTLVLGFHPHPSLHEIEDLPRHLELRLTVPEELPEGPLTWDVCKKVLVAVLDQSFTDIAYPSEPVDMRLSQSSLSAMSPAALDDSPFREYTENARFDLLAGRLRPPPEIELSGLPSTKGGGIIGGTAKYVFSGLEMRRTLDAKYEGHKLHYTSVEAGLHGGRRSELVLEARPKDNDLSDQLEKAFADRYLAVAHDLVKGRVVQWVGERDVAREFDEVDTGDVEAEQARKEIERDTAEGQSSMVESSINPVTAEKGESGTSRLEEQDVTVPGQEGEAGTHKKSDM</sequence>
<feature type="region of interest" description="Disordered" evidence="1">
    <location>
        <begin position="806"/>
        <end position="872"/>
    </location>
</feature>